<dbReference type="InterPro" id="IPR011990">
    <property type="entry name" value="TPR-like_helical_dom_sf"/>
</dbReference>
<proteinExistence type="predicted"/>
<dbReference type="SUPFAM" id="SSF81606">
    <property type="entry name" value="PP2C-like"/>
    <property type="match status" value="1"/>
</dbReference>
<dbReference type="EMBL" id="ADLN01000127">
    <property type="protein sequence ID" value="EHI56971.1"/>
    <property type="molecule type" value="Genomic_DNA"/>
</dbReference>
<feature type="transmembrane region" description="Helical" evidence="3">
    <location>
        <begin position="258"/>
        <end position="278"/>
    </location>
</feature>
<accession>G5IN00</accession>
<dbReference type="Gene3D" id="3.60.40.10">
    <property type="entry name" value="PPM-type phosphatase domain"/>
    <property type="match status" value="1"/>
</dbReference>
<dbReference type="AlphaFoldDB" id="G5IN00"/>
<evidence type="ECO:0000256" key="3">
    <source>
        <dbReference type="SAM" id="Phobius"/>
    </source>
</evidence>
<keyword evidence="3" id="KW-0472">Membrane</keyword>
<keyword evidence="6" id="KW-1185">Reference proteome</keyword>
<evidence type="ECO:0000313" key="5">
    <source>
        <dbReference type="EMBL" id="EHI56971.1"/>
    </source>
</evidence>
<dbReference type="Gene3D" id="1.25.40.10">
    <property type="entry name" value="Tetratricopeptide repeat domain"/>
    <property type="match status" value="1"/>
</dbReference>
<dbReference type="OrthoDB" id="9801841at2"/>
<feature type="compositionally biased region" description="Acidic residues" evidence="2">
    <location>
        <begin position="596"/>
        <end position="606"/>
    </location>
</feature>
<keyword evidence="3" id="KW-0812">Transmembrane</keyword>
<reference evidence="5 6" key="1">
    <citation type="submission" date="2011-08" db="EMBL/GenBank/DDBJ databases">
        <title>The Genome Sequence of Clostridium hathewayi WAL-18680.</title>
        <authorList>
            <consortium name="The Broad Institute Genome Sequencing Platform"/>
            <person name="Earl A."/>
            <person name="Ward D."/>
            <person name="Feldgarden M."/>
            <person name="Gevers D."/>
            <person name="Finegold S.M."/>
            <person name="Summanen P.H."/>
            <person name="Molitoris D.R."/>
            <person name="Song M."/>
            <person name="Daigneault M."/>
            <person name="Allen-Vercoe E."/>
            <person name="Young S.K."/>
            <person name="Zeng Q."/>
            <person name="Gargeya S."/>
            <person name="Fitzgerald M."/>
            <person name="Haas B."/>
            <person name="Abouelleil A."/>
            <person name="Alvarado L."/>
            <person name="Arachchi H.M."/>
            <person name="Berlin A."/>
            <person name="Brown A."/>
            <person name="Chapman S.B."/>
            <person name="Chen Z."/>
            <person name="Dunbar C."/>
            <person name="Freedman E."/>
            <person name="Gearin G."/>
            <person name="Gellesch M."/>
            <person name="Goldberg J."/>
            <person name="Griggs A."/>
            <person name="Gujja S."/>
            <person name="Heiman D."/>
            <person name="Howarth C."/>
            <person name="Larson L."/>
            <person name="Lui A."/>
            <person name="MacDonald P.J.P."/>
            <person name="Montmayeur A."/>
            <person name="Murphy C."/>
            <person name="Neiman D."/>
            <person name="Pearson M."/>
            <person name="Priest M."/>
            <person name="Roberts A."/>
            <person name="Saif S."/>
            <person name="Shea T."/>
            <person name="Shenoy N."/>
            <person name="Sisk P."/>
            <person name="Stolte C."/>
            <person name="Sykes S."/>
            <person name="Wortman J."/>
            <person name="Nusbaum C."/>
            <person name="Birren B."/>
        </authorList>
    </citation>
    <scope>NUCLEOTIDE SEQUENCE [LARGE SCALE GENOMIC DNA]</scope>
    <source>
        <strain evidence="5 6">WAL-18680</strain>
    </source>
</reference>
<name>G5IN00_9FIRM</name>
<feature type="coiled-coil region" evidence="1">
    <location>
        <begin position="430"/>
        <end position="460"/>
    </location>
</feature>
<organism evidence="5 6">
    <name type="scientific">Hungatella hathewayi WAL-18680</name>
    <dbReference type="NCBI Taxonomy" id="742737"/>
    <lineage>
        <taxon>Bacteria</taxon>
        <taxon>Bacillati</taxon>
        <taxon>Bacillota</taxon>
        <taxon>Clostridia</taxon>
        <taxon>Lachnospirales</taxon>
        <taxon>Lachnospiraceae</taxon>
        <taxon>Hungatella</taxon>
    </lineage>
</organism>
<feature type="compositionally biased region" description="Basic and acidic residues" evidence="2">
    <location>
        <begin position="607"/>
        <end position="618"/>
    </location>
</feature>
<feature type="domain" description="PPM-type phosphatase" evidence="4">
    <location>
        <begin position="8"/>
        <end position="241"/>
    </location>
</feature>
<dbReference type="Proteomes" id="UP000005384">
    <property type="component" value="Unassembled WGS sequence"/>
</dbReference>
<protein>
    <recommendedName>
        <fullName evidence="4">PPM-type phosphatase domain-containing protein</fullName>
    </recommendedName>
</protein>
<dbReference type="RefSeq" id="WP_006782866.1">
    <property type="nucleotide sequence ID" value="NZ_CP040506.1"/>
</dbReference>
<feature type="region of interest" description="Disordered" evidence="2">
    <location>
        <begin position="583"/>
        <end position="632"/>
    </location>
</feature>
<dbReference type="HOGENOM" id="CLU_017346_1_0_9"/>
<evidence type="ECO:0000259" key="4">
    <source>
        <dbReference type="SMART" id="SM00331"/>
    </source>
</evidence>
<sequence length="632" mass="70871">MRKQNSVFKTAFLSEAGSELNNHDYFAYVELDEFACYVLADGLNDLGEAESAKLAIETIILKFQEHPSIKKKAVSSYLHAANEALLHSGSKERLKASITVLVSDYASIRYGFAGNTRLRMYRDGNMMEQSRDMSLSQELLGREKISEDVVSKHEERNNLYGYLGQEQGFSPDISERIKLVNGDIITLYTRGIWENVDEGELDDVFSEAKDEPQESLDNVEELLLARQPEQLENYTLAVLFVDKVYLDPNRARKIKKRVTVAVIAILVILCVCLVTWIVKRVHRNAVDSMNQYYADTVDYIHDQNFVRAGEECKEALKGAKKLRDKKKTAELTAYLKLIEAVNEADDAYGSGKYEDAQAGYVTARERSRYADHVADSYIEKRLSGVTNYLSVFDYIQLGDSLTAQGDYVRAEEKYLEAKRMATAAYYPEGRTNAMEALEAMYTARDKAEEEEEKAAKARAADEIGAAELALKGDKAFEEGDYMGANAFYTMAMEKYQELGDENHTVTLQVKIQSGNAKTEELAEKEMEADTYLSLAEEAEAAGDMLEAKKQYLSAKNVYKNLNQEEKVTEIDGILDVVNAEIEQQAEEKEKIAAQEISEEDGSVEEEPQGKDSKGEAVKAETGPGVEVREGEA</sequence>
<gene>
    <name evidence="5" type="ORF">HMPREF9473_04878</name>
</gene>
<evidence type="ECO:0000313" key="6">
    <source>
        <dbReference type="Proteomes" id="UP000005384"/>
    </source>
</evidence>
<keyword evidence="3" id="KW-1133">Transmembrane helix</keyword>
<keyword evidence="1" id="KW-0175">Coiled coil</keyword>
<dbReference type="SMART" id="SM00331">
    <property type="entry name" value="PP2C_SIG"/>
    <property type="match status" value="1"/>
</dbReference>
<evidence type="ECO:0000256" key="1">
    <source>
        <dbReference type="SAM" id="Coils"/>
    </source>
</evidence>
<dbReference type="PATRIC" id="fig|742737.3.peg.4860"/>
<evidence type="ECO:0000256" key="2">
    <source>
        <dbReference type="SAM" id="MobiDB-lite"/>
    </source>
</evidence>
<comment type="caution">
    <text evidence="5">The sequence shown here is derived from an EMBL/GenBank/DDBJ whole genome shotgun (WGS) entry which is preliminary data.</text>
</comment>
<dbReference type="InterPro" id="IPR001932">
    <property type="entry name" value="PPM-type_phosphatase-like_dom"/>
</dbReference>
<dbReference type="InterPro" id="IPR036457">
    <property type="entry name" value="PPM-type-like_dom_sf"/>
</dbReference>